<gene>
    <name evidence="4" type="ORF">Sangu_2819300</name>
</gene>
<dbReference type="PANTHER" id="PTHR13068">
    <property type="entry name" value="CGI-12 PROTEIN-RELATED"/>
    <property type="match status" value="1"/>
</dbReference>
<dbReference type="SMART" id="SM00733">
    <property type="entry name" value="Mterf"/>
    <property type="match status" value="4"/>
</dbReference>
<evidence type="ECO:0000256" key="3">
    <source>
        <dbReference type="ARBA" id="ARBA00022946"/>
    </source>
</evidence>
<dbReference type="AlphaFoldDB" id="A0AAW2IRV9"/>
<keyword evidence="3" id="KW-0809">Transit peptide</keyword>
<evidence type="ECO:0000256" key="2">
    <source>
        <dbReference type="ARBA" id="ARBA00022472"/>
    </source>
</evidence>
<dbReference type="InterPro" id="IPR038538">
    <property type="entry name" value="MTERF_sf"/>
</dbReference>
<accession>A0AAW2IRV9</accession>
<dbReference type="PANTHER" id="PTHR13068:SF103">
    <property type="entry name" value="MITOCHONDRIAL TRANSCRIPTION TERMINATION FACTOR FAMILY PROTEIN"/>
    <property type="match status" value="1"/>
</dbReference>
<keyword evidence="2" id="KW-0804">Transcription</keyword>
<keyword evidence="2" id="KW-0805">Transcription regulation</keyword>
<proteinExistence type="inferred from homology"/>
<name>A0AAW2IRV9_9LAMI</name>
<organism evidence="4">
    <name type="scientific">Sesamum angustifolium</name>
    <dbReference type="NCBI Taxonomy" id="2727405"/>
    <lineage>
        <taxon>Eukaryota</taxon>
        <taxon>Viridiplantae</taxon>
        <taxon>Streptophyta</taxon>
        <taxon>Embryophyta</taxon>
        <taxon>Tracheophyta</taxon>
        <taxon>Spermatophyta</taxon>
        <taxon>Magnoliopsida</taxon>
        <taxon>eudicotyledons</taxon>
        <taxon>Gunneridae</taxon>
        <taxon>Pentapetalae</taxon>
        <taxon>asterids</taxon>
        <taxon>lamiids</taxon>
        <taxon>Lamiales</taxon>
        <taxon>Pedaliaceae</taxon>
        <taxon>Sesamum</taxon>
    </lineage>
</organism>
<dbReference type="Gene3D" id="1.25.70.10">
    <property type="entry name" value="Transcription termination factor 3, mitochondrial"/>
    <property type="match status" value="2"/>
</dbReference>
<dbReference type="GO" id="GO:0003676">
    <property type="term" value="F:nucleic acid binding"/>
    <property type="evidence" value="ECO:0007669"/>
    <property type="project" value="InterPro"/>
</dbReference>
<comment type="similarity">
    <text evidence="1">Belongs to the mTERF family.</text>
</comment>
<protein>
    <submittedName>
        <fullName evidence="4">Transcription termination factor MTEF18, mitochondrial</fullName>
    </submittedName>
</protein>
<comment type="caution">
    <text evidence="4">The sequence shown here is derived from an EMBL/GenBank/DDBJ whole genome shotgun (WGS) entry which is preliminary data.</text>
</comment>
<dbReference type="Pfam" id="PF02536">
    <property type="entry name" value="mTERF"/>
    <property type="match status" value="2"/>
</dbReference>
<sequence length="594" mass="67845">MLFRKFSKTLSSKMIIRLNNLFLFPAVIAKNPPLFHSPPVHAFSRIHFFHRFQLPFNNPEFLMPKSAAEPSVALSVDGIPRLAKTDAQAALFDYLHCTRGLSFLDAEHISKNSPRFLGDLIAKVEKEQDVSRALSRFFRYHPINEFEPFFESLGLSPTEFQYLLPRGLIFLNDNQVLLDNYHTLSDYGIPRSKIGRMYKEVNEIFGYEFGVLDRKLRAYEHLGLSRSTVIKLVTCCPLLLAGEVNNALIRVLDNLKEMGFDSNWIGGYLSSQKTYHWNRVLDTLCFLREIGCSDAQMGDLFRKDTALLFEGSGKQVYVVVGALLKLGLKMNEVYALVLKNPQILSPKCSKNFWKALHFLFEIEMEPDNIVQILSIHLEILGSHSLKGPKTVLRNFNGDKHSLCESIKNDPSKFFNLAFKSNICNAEYVAARNPSNFVEKTEFLLRIGYVENSEEMVKALKRFRGRGDQLQERFDCLVQAGLDFNAVSSMVKQAPTVLNQTKDILEKKIDCLRNYLGYPVDSIVAFPSYLCYDIERISRRFSMYAWLREKGAAKPMLSVSTLVACSDARFVKYFVNIHPEGPVVWENLKKSLPSS</sequence>
<dbReference type="EMBL" id="JACGWK010001644">
    <property type="protein sequence ID" value="KAL0284576.1"/>
    <property type="molecule type" value="Genomic_DNA"/>
</dbReference>
<evidence type="ECO:0000256" key="1">
    <source>
        <dbReference type="ARBA" id="ARBA00007692"/>
    </source>
</evidence>
<keyword evidence="2" id="KW-0806">Transcription termination</keyword>
<reference evidence="4" key="2">
    <citation type="journal article" date="2024" name="Plant">
        <title>Genomic evolution and insights into agronomic trait innovations of Sesamum species.</title>
        <authorList>
            <person name="Miao H."/>
            <person name="Wang L."/>
            <person name="Qu L."/>
            <person name="Liu H."/>
            <person name="Sun Y."/>
            <person name="Le M."/>
            <person name="Wang Q."/>
            <person name="Wei S."/>
            <person name="Zheng Y."/>
            <person name="Lin W."/>
            <person name="Duan Y."/>
            <person name="Cao H."/>
            <person name="Xiong S."/>
            <person name="Wang X."/>
            <person name="Wei L."/>
            <person name="Li C."/>
            <person name="Ma Q."/>
            <person name="Ju M."/>
            <person name="Zhao R."/>
            <person name="Li G."/>
            <person name="Mu C."/>
            <person name="Tian Q."/>
            <person name="Mei H."/>
            <person name="Zhang T."/>
            <person name="Gao T."/>
            <person name="Zhang H."/>
        </authorList>
    </citation>
    <scope>NUCLEOTIDE SEQUENCE</scope>
    <source>
        <strain evidence="4">G01</strain>
    </source>
</reference>
<evidence type="ECO:0000313" key="4">
    <source>
        <dbReference type="EMBL" id="KAL0284576.1"/>
    </source>
</evidence>
<dbReference type="InterPro" id="IPR003690">
    <property type="entry name" value="MTERF"/>
</dbReference>
<dbReference type="FunFam" id="1.25.70.10:FF:000019">
    <property type="entry name" value="mTERF family protein"/>
    <property type="match status" value="1"/>
</dbReference>
<dbReference type="GO" id="GO:0006353">
    <property type="term" value="P:DNA-templated transcription termination"/>
    <property type="evidence" value="ECO:0007669"/>
    <property type="project" value="UniProtKB-KW"/>
</dbReference>
<reference evidence="4" key="1">
    <citation type="submission" date="2020-06" db="EMBL/GenBank/DDBJ databases">
        <authorList>
            <person name="Li T."/>
            <person name="Hu X."/>
            <person name="Zhang T."/>
            <person name="Song X."/>
            <person name="Zhang H."/>
            <person name="Dai N."/>
            <person name="Sheng W."/>
            <person name="Hou X."/>
            <person name="Wei L."/>
        </authorList>
    </citation>
    <scope>NUCLEOTIDE SEQUENCE</scope>
    <source>
        <strain evidence="4">G01</strain>
        <tissue evidence="4">Leaf</tissue>
    </source>
</reference>